<proteinExistence type="predicted"/>
<keyword evidence="3" id="KW-1185">Reference proteome</keyword>
<dbReference type="Proteomes" id="UP000598997">
    <property type="component" value="Unassembled WGS sequence"/>
</dbReference>
<protein>
    <submittedName>
        <fullName evidence="2">Uncharacterized protein</fullName>
    </submittedName>
</protein>
<dbReference type="EMBL" id="BMIO01000004">
    <property type="protein sequence ID" value="GGD42195.1"/>
    <property type="molecule type" value="Genomic_DNA"/>
</dbReference>
<sequence length="347" mass="36031">MLWVAARAFGPVDALLEAPLPLPPTVVGRVEPEPAPARMASEATPKSAPAPVTEKRAPPEPLHPAPAFTAPPAPIALRMAGPVPMSDPSTPLPPAPPAAVVREVTPPPAPVPFGAVPAQVRASRRWSADTWVLWRDSASPSAALVGSGTYGGSQAGAILRYRIAPESSFDPRAYLRVTTVLSGDPEHEAAAGIAVRPVRTLPVDLLAEGRVLRYEGDPRLRTGETRVRPAAMAVIGPPPIQLPLGARAEVYAQVGYVGGKGDTPFADGQLRVVAEASGPENFRIEAGLGSWGGAQKGVERLDVGPTVAARFPLGGGLFARAGLDWRQRIAGRAEPDSGPVLTVSAGF</sequence>
<accession>A0A916YEY2</accession>
<feature type="region of interest" description="Disordered" evidence="1">
    <location>
        <begin position="29"/>
        <end position="64"/>
    </location>
</feature>
<gene>
    <name evidence="2" type="ORF">GCM10010989_15230</name>
</gene>
<evidence type="ECO:0000256" key="1">
    <source>
        <dbReference type="SAM" id="MobiDB-lite"/>
    </source>
</evidence>
<evidence type="ECO:0000313" key="3">
    <source>
        <dbReference type="Proteomes" id="UP000598997"/>
    </source>
</evidence>
<comment type="caution">
    <text evidence="2">The sequence shown here is derived from an EMBL/GenBank/DDBJ whole genome shotgun (WGS) entry which is preliminary data.</text>
</comment>
<dbReference type="AlphaFoldDB" id="A0A916YEY2"/>
<name>A0A916YEY2_9SPHN</name>
<organism evidence="2 3">
    <name type="scientific">Croceicoccus pelagius</name>
    <dbReference type="NCBI Taxonomy" id="1703341"/>
    <lineage>
        <taxon>Bacteria</taxon>
        <taxon>Pseudomonadati</taxon>
        <taxon>Pseudomonadota</taxon>
        <taxon>Alphaproteobacteria</taxon>
        <taxon>Sphingomonadales</taxon>
        <taxon>Erythrobacteraceae</taxon>
        <taxon>Croceicoccus</taxon>
    </lineage>
</organism>
<evidence type="ECO:0000313" key="2">
    <source>
        <dbReference type="EMBL" id="GGD42195.1"/>
    </source>
</evidence>
<reference evidence="2 3" key="1">
    <citation type="journal article" date="2014" name="Int. J. Syst. Evol. Microbiol.">
        <title>Complete genome sequence of Corynebacterium casei LMG S-19264T (=DSM 44701T), isolated from a smear-ripened cheese.</title>
        <authorList>
            <consortium name="US DOE Joint Genome Institute (JGI-PGF)"/>
            <person name="Walter F."/>
            <person name="Albersmeier A."/>
            <person name="Kalinowski J."/>
            <person name="Ruckert C."/>
        </authorList>
    </citation>
    <scope>NUCLEOTIDE SEQUENCE [LARGE SCALE GENOMIC DNA]</scope>
    <source>
        <strain evidence="2 3">CGMCC 1.15358</strain>
    </source>
</reference>